<dbReference type="GO" id="GO:0016740">
    <property type="term" value="F:transferase activity"/>
    <property type="evidence" value="ECO:0007669"/>
    <property type="project" value="UniProtKB-KW"/>
</dbReference>
<keyword evidence="1" id="KW-0808">Transferase</keyword>
<name>A0A1L7NN10_PSEPU</name>
<protein>
    <submittedName>
        <fullName evidence="1">GCN5 family N-acetyltransferase</fullName>
    </submittedName>
</protein>
<dbReference type="Proteomes" id="UP000218731">
    <property type="component" value="Plasmid pKF715A"/>
</dbReference>
<sequence length="60" mass="6727">MIAHGQAVERLIRERLGEEQKVSHCLELPILMSPGGIPIHPAALFELSLKVFVLRKMHVS</sequence>
<accession>A0A1L7NN10</accession>
<keyword evidence="1" id="KW-0614">Plasmid</keyword>
<organism evidence="1 2">
    <name type="scientific">Pseudomonas putida</name>
    <name type="common">Arthrobacter siderocapsulatus</name>
    <dbReference type="NCBI Taxonomy" id="303"/>
    <lineage>
        <taxon>Bacteria</taxon>
        <taxon>Pseudomonadati</taxon>
        <taxon>Pseudomonadota</taxon>
        <taxon>Gammaproteobacteria</taxon>
        <taxon>Pseudomonadales</taxon>
        <taxon>Pseudomonadaceae</taxon>
        <taxon>Pseudomonas</taxon>
    </lineage>
</organism>
<proteinExistence type="predicted"/>
<dbReference type="AlphaFoldDB" id="A0A1L7NN10"/>
<geneLocation type="plasmid" evidence="2">
    <name>pkf715a dna</name>
</geneLocation>
<evidence type="ECO:0000313" key="2">
    <source>
        <dbReference type="Proteomes" id="UP000218731"/>
    </source>
</evidence>
<evidence type="ECO:0000313" key="1">
    <source>
        <dbReference type="EMBL" id="BAW26827.1"/>
    </source>
</evidence>
<dbReference type="EMBL" id="AP015030">
    <property type="protein sequence ID" value="BAW26827.1"/>
    <property type="molecule type" value="Genomic_DNA"/>
</dbReference>
<reference evidence="1 2" key="1">
    <citation type="submission" date="2015-11" db="EMBL/GenBank/DDBJ databases">
        <title>Complete genome sequencing of a biphenyl-degrading bacterium, Pseudomonas putida KF715 (=NBRC110667).</title>
        <authorList>
            <person name="Suenaga H."/>
            <person name="Fujihara N."/>
            <person name="Watanabe T."/>
            <person name="Hirose J."/>
            <person name="Kimura N."/>
            <person name="Yamazoe A."/>
            <person name="Hosoyama A."/>
            <person name="Shimodaira J."/>
            <person name="Furukawa K."/>
        </authorList>
    </citation>
    <scope>NUCLEOTIDE SEQUENCE [LARGE SCALE GENOMIC DNA]</scope>
    <source>
        <strain evidence="1 2">KF715</strain>
        <plasmid evidence="2">Plasmid pkf715a dna</plasmid>
    </source>
</reference>
<gene>
    <name evidence="1" type="ORF">KF715C_pA3220</name>
</gene>